<dbReference type="EMBL" id="AMXF01000083">
    <property type="protein sequence ID" value="ENO96771.1"/>
    <property type="molecule type" value="Genomic_DNA"/>
</dbReference>
<dbReference type="RefSeq" id="WP_004364176.1">
    <property type="nucleotide sequence ID" value="NZ_AMXF01000083.1"/>
</dbReference>
<dbReference type="Proteomes" id="UP000013047">
    <property type="component" value="Unassembled WGS sequence"/>
</dbReference>
<dbReference type="OrthoDB" id="272552at2"/>
<proteinExistence type="predicted"/>
<feature type="domain" description="Nitroreductase" evidence="1">
    <location>
        <begin position="3"/>
        <end position="37"/>
    </location>
</feature>
<name>N6YR26_9RHOO</name>
<dbReference type="InterPro" id="IPR029479">
    <property type="entry name" value="Nitroreductase"/>
</dbReference>
<dbReference type="InterPro" id="IPR000415">
    <property type="entry name" value="Nitroreductase-like"/>
</dbReference>
<dbReference type="GO" id="GO:0016491">
    <property type="term" value="F:oxidoreductase activity"/>
    <property type="evidence" value="ECO:0007669"/>
    <property type="project" value="InterPro"/>
</dbReference>
<protein>
    <submittedName>
        <fullName evidence="2">Molybdopterin biosynthesis protein MoeY</fullName>
    </submittedName>
</protein>
<sequence length="360" mass="40658">MADRETLMRILELGRWAPSGDNTQPWRFEIVDDERIAVYGHDTRADCVYDFAGRASQLSHGALLETLRLAAGRFGLSMRWSLREPLVEHAPVYELVFAPASAAVGDDPLQACIESRTVQRRAMRTTPLDDADRRALEAAVGPEYTLSFLESLGDRLAVARLLWDNAYLRLTCPEAYRVHRSIIEWRTRYSKDRIPEEAVGVDAVTARLMEWVMQNWSRVEFFNRYLLGTVAPRIQLDVVPALACAAHVLMRPRRPMDGLPDHVEAGMALQRLWLAASARGLLLQPEMTPVIFRWYARSGTPISARASIDEGARRLAARFERLMGAGEEEPFAFFCRVGHSAAPRSRSLRKALDELMVGPR</sequence>
<reference evidence="2 3" key="1">
    <citation type="submission" date="2012-09" db="EMBL/GenBank/DDBJ databases">
        <title>Draft Genome Sequences of 6 Strains from Genus Thauera.</title>
        <authorList>
            <person name="Liu B."/>
            <person name="Shapleigh J.P."/>
            <person name="Frostegard A.H."/>
        </authorList>
    </citation>
    <scope>NUCLEOTIDE SEQUENCE [LARGE SCALE GENOMIC DNA]</scope>
    <source>
        <strain evidence="2 3">B4P</strain>
    </source>
</reference>
<dbReference type="SUPFAM" id="SSF55469">
    <property type="entry name" value="FMN-dependent nitroreductase-like"/>
    <property type="match status" value="1"/>
</dbReference>
<evidence type="ECO:0000259" key="1">
    <source>
        <dbReference type="Pfam" id="PF00881"/>
    </source>
</evidence>
<gene>
    <name evidence="2" type="ORF">C667_12259</name>
</gene>
<dbReference type="Gene3D" id="3.40.109.10">
    <property type="entry name" value="NADH Oxidase"/>
    <property type="match status" value="2"/>
</dbReference>
<evidence type="ECO:0000313" key="3">
    <source>
        <dbReference type="Proteomes" id="UP000013047"/>
    </source>
</evidence>
<accession>N6YR26</accession>
<organism evidence="2 3">
    <name type="scientific">Thauera phenylacetica B4P</name>
    <dbReference type="NCBI Taxonomy" id="1234382"/>
    <lineage>
        <taxon>Bacteria</taxon>
        <taxon>Pseudomonadati</taxon>
        <taxon>Pseudomonadota</taxon>
        <taxon>Betaproteobacteria</taxon>
        <taxon>Rhodocyclales</taxon>
        <taxon>Zoogloeaceae</taxon>
        <taxon>Thauera</taxon>
    </lineage>
</organism>
<dbReference type="Pfam" id="PF00881">
    <property type="entry name" value="Nitroreductase"/>
    <property type="match status" value="1"/>
</dbReference>
<dbReference type="AlphaFoldDB" id="N6YR26"/>
<comment type="caution">
    <text evidence="2">The sequence shown here is derived from an EMBL/GenBank/DDBJ whole genome shotgun (WGS) entry which is preliminary data.</text>
</comment>
<keyword evidence="3" id="KW-1185">Reference proteome</keyword>
<evidence type="ECO:0000313" key="2">
    <source>
        <dbReference type="EMBL" id="ENO96771.1"/>
    </source>
</evidence>